<dbReference type="AlphaFoldDB" id="A0A173RMX0"/>
<dbReference type="Proteomes" id="UP001200544">
    <property type="component" value="Unassembled WGS sequence"/>
</dbReference>
<reference evidence="4 10" key="2">
    <citation type="journal article" date="2019" name="Nat. Med.">
        <title>A library of human gut bacterial isolates paired with longitudinal multiomics data enables mechanistic microbiome research.</title>
        <authorList>
            <person name="Poyet M."/>
            <person name="Groussin M."/>
            <person name="Gibbons S.M."/>
            <person name="Avila-Pacheco J."/>
            <person name="Jiang X."/>
            <person name="Kearney S.M."/>
            <person name="Perrotta A.R."/>
            <person name="Berdy B."/>
            <person name="Zhao S."/>
            <person name="Lieberman T.D."/>
            <person name="Swanson P.K."/>
            <person name="Smith M."/>
            <person name="Roesemann S."/>
            <person name="Alexander J.E."/>
            <person name="Rich S.A."/>
            <person name="Livny J."/>
            <person name="Vlamakis H."/>
            <person name="Clish C."/>
            <person name="Bullock K."/>
            <person name="Deik A."/>
            <person name="Scott J."/>
            <person name="Pierce K.A."/>
            <person name="Xavier R.J."/>
            <person name="Alm E.J."/>
        </authorList>
    </citation>
    <scope>NUCLEOTIDE SEQUENCE [LARGE SCALE GENOMIC DNA]</scope>
    <source>
        <strain evidence="4 10">BIOML-A188</strain>
    </source>
</reference>
<evidence type="ECO:0000313" key="8">
    <source>
        <dbReference type="EMBL" id="UYU91138.1"/>
    </source>
</evidence>
<evidence type="ECO:0000259" key="2">
    <source>
        <dbReference type="Pfam" id="PF16370"/>
    </source>
</evidence>
<dbReference type="PANTHER" id="PTHR43143">
    <property type="entry name" value="METALLOPHOSPHOESTERASE, CALCINEURIN SUPERFAMILY"/>
    <property type="match status" value="1"/>
</dbReference>
<evidence type="ECO:0000313" key="6">
    <source>
        <dbReference type="EMBL" id="RHD80817.1"/>
    </source>
</evidence>
<dbReference type="Pfam" id="PF16370">
    <property type="entry name" value="MetallophosC"/>
    <property type="match status" value="1"/>
</dbReference>
<dbReference type="InterPro" id="IPR051918">
    <property type="entry name" value="STPP_CPPED1"/>
</dbReference>
<dbReference type="Pfam" id="PF16371">
    <property type="entry name" value="MetallophosN"/>
    <property type="match status" value="1"/>
</dbReference>
<dbReference type="Gene3D" id="3.60.21.10">
    <property type="match status" value="1"/>
</dbReference>
<keyword evidence="1" id="KW-0732">Signal</keyword>
<feature type="domain" description="Calcineurin-like phosphoesterase N-terminal" evidence="3">
    <location>
        <begin position="29"/>
        <end position="104"/>
    </location>
</feature>
<evidence type="ECO:0000313" key="11">
    <source>
        <dbReference type="Proteomes" id="UP001156218"/>
    </source>
</evidence>
<evidence type="ECO:0000313" key="7">
    <source>
        <dbReference type="EMBL" id="UYU66942.1"/>
    </source>
</evidence>
<accession>A0A173RMX0</accession>
<dbReference type="InterPro" id="IPR029052">
    <property type="entry name" value="Metallo-depent_PP-like"/>
</dbReference>
<dbReference type="SUPFAM" id="SSF56300">
    <property type="entry name" value="Metallo-dependent phosphatases"/>
    <property type="match status" value="1"/>
</dbReference>
<name>A0A173RMX0_BACT4</name>
<gene>
    <name evidence="6" type="ORF">DW780_25550</name>
    <name evidence="4" type="ORF">GAO51_27935</name>
    <name evidence="5" type="ORF">K0H07_26645</name>
    <name evidence="7" type="ORF">KQP68_01295</name>
    <name evidence="8" type="ORF">KQP74_00450</name>
</gene>
<dbReference type="InterPro" id="IPR032285">
    <property type="entry name" value="Metallophos_N"/>
</dbReference>
<reference evidence="6 9" key="1">
    <citation type="submission" date="2018-08" db="EMBL/GenBank/DDBJ databases">
        <title>A genome reference for cultivated species of the human gut microbiota.</title>
        <authorList>
            <person name="Zou Y."/>
            <person name="Xue W."/>
            <person name="Luo G."/>
        </authorList>
    </citation>
    <scope>NUCLEOTIDE SEQUENCE [LARGE SCALE GENOMIC DNA]</scope>
    <source>
        <strain evidence="6 9">AM30-26</strain>
    </source>
</reference>
<reference evidence="5" key="4">
    <citation type="submission" date="2021-07" db="EMBL/GenBank/DDBJ databases">
        <title>Comparative genomics of Bacteroides fragilis group isolates reveals species-dependent resistance mechanisms and validates clinical tools for resistance prediction.</title>
        <authorList>
            <person name="Wallace M.J."/>
            <person name="Jean S."/>
            <person name="Wallace M.A."/>
            <person name="Carey-Ann B.D."/>
            <person name="Dantas G."/>
        </authorList>
    </citation>
    <scope>NUCLEOTIDE SEQUENCE</scope>
    <source>
        <strain evidence="5">BJH_160</strain>
    </source>
</reference>
<dbReference type="Proteomes" id="UP000284785">
    <property type="component" value="Unassembled WGS sequence"/>
</dbReference>
<feature type="signal peptide" evidence="1">
    <location>
        <begin position="1"/>
        <end position="20"/>
    </location>
</feature>
<dbReference type="EMBL" id="CP083680">
    <property type="protein sequence ID" value="UYU66942.1"/>
    <property type="molecule type" value="Genomic_DNA"/>
</dbReference>
<proteinExistence type="predicted"/>
<organism evidence="6 9">
    <name type="scientific">Bacteroides thetaiotaomicron</name>
    <dbReference type="NCBI Taxonomy" id="818"/>
    <lineage>
        <taxon>Bacteria</taxon>
        <taxon>Pseudomonadati</taxon>
        <taxon>Bacteroidota</taxon>
        <taxon>Bacteroidia</taxon>
        <taxon>Bacteroidales</taxon>
        <taxon>Bacteroidaceae</taxon>
        <taxon>Bacteroides</taxon>
    </lineage>
</organism>
<feature type="chain" id="PRO_5014250202" evidence="1">
    <location>
        <begin position="21"/>
        <end position="477"/>
    </location>
</feature>
<dbReference type="Proteomes" id="UP001162960">
    <property type="component" value="Chromosome"/>
</dbReference>
<protein>
    <submittedName>
        <fullName evidence="5">Calcineurin-like phosphoesterase C-terminal domain-containing protein</fullName>
    </submittedName>
    <submittedName>
        <fullName evidence="6">Serine/threonine protein phosphatase</fullName>
    </submittedName>
</protein>
<evidence type="ECO:0000256" key="1">
    <source>
        <dbReference type="SAM" id="SignalP"/>
    </source>
</evidence>
<dbReference type="PANTHER" id="PTHR43143:SF1">
    <property type="entry name" value="SERINE_THREONINE-PROTEIN PHOSPHATASE CPPED1"/>
    <property type="match status" value="1"/>
</dbReference>
<dbReference type="InterPro" id="IPR032288">
    <property type="entry name" value="Metallophos_C"/>
</dbReference>
<reference evidence="7 11" key="3">
    <citation type="submission" date="2021-06" db="EMBL/GenBank/DDBJ databases">
        <title>Interrogation of the integrated mobile genetic elements in gut-associated Bacteroides with a consensus prediction approach.</title>
        <authorList>
            <person name="Campbell D.E."/>
            <person name="Leigh J.R."/>
            <person name="Kim T."/>
            <person name="England W."/>
            <person name="Whitaker R.J."/>
            <person name="Degnan P.H."/>
        </authorList>
    </citation>
    <scope>NUCLEOTIDE SEQUENCE [LARGE SCALE GENOMIC DNA]</scope>
    <source>
        <strain evidence="8">VPI-3443</strain>
        <strain evidence="7 11">WAL8669</strain>
    </source>
</reference>
<feature type="domain" description="Calcineurin-like phosphoesterase C-terminal" evidence="2">
    <location>
        <begin position="324"/>
        <end position="470"/>
    </location>
</feature>
<sequence>MKIYLLQLVILMSLSLNLQAQNLSGTIRGKVTCHGKGLQGVVVTDGIDCVLTNKSGEYVLAPQRDARFVYLSVPSGYQPKTEKTIPLFHQQIEMDKQDGYNFELMKNPQNDANHLFLVQADVQVTSEDDVKAYGRFLQDIKEYVQPYSGKRDIFGIDCGDIVGDTPSLYPSYINTVSTLDFPVYRAIGNHDMTYGGRTFEYSYRTFESYFGPIYYSFNKGKAHYIVLDNCFYVNRDYQYIGYIDERTFAWLEKDLSYVSRDKLVFVVMHIPSSLQKKLRYNTLDQDETVNTAALYKLLEGYNAHIISGHTHFNTNVCFNDSLMEHNTAAVCGTWWRADINVDGTPRGYGIYEVNGDQLKWIYKSAGYPLEHQFHAYPAGSSDEYPSDIIANVWNWDDLWKVEWYENGQRMGEMQKYKGYDPMAKVICSDKEKVKYDWISPVLTEHLFHATPHDPNARLEIKVTDRFGNVYTQTIENK</sequence>
<dbReference type="Proteomes" id="UP000440614">
    <property type="component" value="Unassembled WGS sequence"/>
</dbReference>
<evidence type="ECO:0000313" key="4">
    <source>
        <dbReference type="EMBL" id="KAB4304615.1"/>
    </source>
</evidence>
<evidence type="ECO:0000313" key="9">
    <source>
        <dbReference type="Proteomes" id="UP000284785"/>
    </source>
</evidence>
<dbReference type="EMBL" id="QSJP01000036">
    <property type="protein sequence ID" value="RHD80817.1"/>
    <property type="molecule type" value="Genomic_DNA"/>
</dbReference>
<dbReference type="Proteomes" id="UP001156218">
    <property type="component" value="Chromosome"/>
</dbReference>
<dbReference type="RefSeq" id="WP_016267817.1">
    <property type="nucleotide sequence ID" value="NZ_BQNN01000001.1"/>
</dbReference>
<dbReference type="EMBL" id="WCSY01000046">
    <property type="protein sequence ID" value="KAB4304615.1"/>
    <property type="molecule type" value="Genomic_DNA"/>
</dbReference>
<evidence type="ECO:0000313" key="10">
    <source>
        <dbReference type="Proteomes" id="UP000440614"/>
    </source>
</evidence>
<dbReference type="EMBL" id="JAHYQA010000030">
    <property type="protein sequence ID" value="MCE9240719.1"/>
    <property type="molecule type" value="Genomic_DNA"/>
</dbReference>
<dbReference type="CDD" id="cd00838">
    <property type="entry name" value="MPP_superfamily"/>
    <property type="match status" value="1"/>
</dbReference>
<evidence type="ECO:0000313" key="5">
    <source>
        <dbReference type="EMBL" id="MCE9240719.1"/>
    </source>
</evidence>
<dbReference type="EMBL" id="CP083685">
    <property type="protein sequence ID" value="UYU91138.1"/>
    <property type="molecule type" value="Genomic_DNA"/>
</dbReference>
<evidence type="ECO:0000259" key="3">
    <source>
        <dbReference type="Pfam" id="PF16371"/>
    </source>
</evidence>